<protein>
    <submittedName>
        <fullName evidence="1">Uncharacterized protein</fullName>
    </submittedName>
</protein>
<gene>
    <name evidence="1" type="ORF">J2T15_000441</name>
</gene>
<comment type="caution">
    <text evidence="1">The sequence shown here is derived from an EMBL/GenBank/DDBJ whole genome shotgun (WGS) entry which is preliminary data.</text>
</comment>
<dbReference type="EMBL" id="JAUSSU010000001">
    <property type="protein sequence ID" value="MDQ0111025.1"/>
    <property type="molecule type" value="Genomic_DNA"/>
</dbReference>
<name>A0ABT9TX55_PAEHA</name>
<sequence>METFELIAIEIAYQQQTRHLSFTSAGLVLVSDYGDRLWYIDVVGIGETGLLAWFGQSEDIGVEVTAVAVNGTTFRGKGYLHPNERHQAAAIRGDGELFSH</sequence>
<dbReference type="Proteomes" id="UP001229346">
    <property type="component" value="Unassembled WGS sequence"/>
</dbReference>
<organism evidence="1 2">
    <name type="scientific">Paenibacillus harenae</name>
    <dbReference type="NCBI Taxonomy" id="306543"/>
    <lineage>
        <taxon>Bacteria</taxon>
        <taxon>Bacillati</taxon>
        <taxon>Bacillota</taxon>
        <taxon>Bacilli</taxon>
        <taxon>Bacillales</taxon>
        <taxon>Paenibacillaceae</taxon>
        <taxon>Paenibacillus</taxon>
    </lineage>
</organism>
<evidence type="ECO:0000313" key="1">
    <source>
        <dbReference type="EMBL" id="MDQ0111025.1"/>
    </source>
</evidence>
<dbReference type="RefSeq" id="WP_307200602.1">
    <property type="nucleotide sequence ID" value="NZ_JAUSST010000004.1"/>
</dbReference>
<evidence type="ECO:0000313" key="2">
    <source>
        <dbReference type="Proteomes" id="UP001229346"/>
    </source>
</evidence>
<accession>A0ABT9TX55</accession>
<keyword evidence="2" id="KW-1185">Reference proteome</keyword>
<proteinExistence type="predicted"/>
<reference evidence="1 2" key="1">
    <citation type="submission" date="2023-07" db="EMBL/GenBank/DDBJ databases">
        <title>Sorghum-associated microbial communities from plants grown in Nebraska, USA.</title>
        <authorList>
            <person name="Schachtman D."/>
        </authorList>
    </citation>
    <scope>NUCLEOTIDE SEQUENCE [LARGE SCALE GENOMIC DNA]</scope>
    <source>
        <strain evidence="1 2">CC482</strain>
    </source>
</reference>